<dbReference type="SFLD" id="SFLDG01135">
    <property type="entry name" value="C1.5.6:_HAD__Beta-PGM__Phospha"/>
    <property type="match status" value="1"/>
</dbReference>
<gene>
    <name evidence="11" type="ORF">GCM10023188_39060</name>
</gene>
<evidence type="ECO:0000256" key="1">
    <source>
        <dbReference type="ARBA" id="ARBA00001946"/>
    </source>
</evidence>
<keyword evidence="3" id="KW-0597">Phosphoprotein</keyword>
<dbReference type="InterPro" id="IPR006439">
    <property type="entry name" value="HAD-SF_hydro_IA"/>
</dbReference>
<keyword evidence="4" id="KW-0479">Metal-binding</keyword>
<dbReference type="NCBIfam" id="TIGR01509">
    <property type="entry name" value="HAD-SF-IA-v3"/>
    <property type="match status" value="1"/>
</dbReference>
<reference evidence="12" key="1">
    <citation type="journal article" date="2019" name="Int. J. Syst. Evol. Microbiol.">
        <title>The Global Catalogue of Microorganisms (GCM) 10K type strain sequencing project: providing services to taxonomists for standard genome sequencing and annotation.</title>
        <authorList>
            <consortium name="The Broad Institute Genomics Platform"/>
            <consortium name="The Broad Institute Genome Sequencing Center for Infectious Disease"/>
            <person name="Wu L."/>
            <person name="Ma J."/>
        </authorList>
    </citation>
    <scope>NUCLEOTIDE SEQUENCE [LARGE SCALE GENOMIC DNA]</scope>
    <source>
        <strain evidence="12">JCM 17926</strain>
    </source>
</reference>
<evidence type="ECO:0000256" key="5">
    <source>
        <dbReference type="ARBA" id="ARBA00022842"/>
    </source>
</evidence>
<dbReference type="Pfam" id="PF13419">
    <property type="entry name" value="HAD_2"/>
    <property type="match status" value="1"/>
</dbReference>
<dbReference type="SFLD" id="SFLDG01129">
    <property type="entry name" value="C1.5:_HAD__Beta-PGM__Phosphata"/>
    <property type="match status" value="1"/>
</dbReference>
<evidence type="ECO:0000256" key="10">
    <source>
        <dbReference type="ARBA" id="ARBA00044991"/>
    </source>
</evidence>
<dbReference type="RefSeq" id="WP_345161494.1">
    <property type="nucleotide sequence ID" value="NZ_BAABHC010000029.1"/>
</dbReference>
<dbReference type="SUPFAM" id="SSF56784">
    <property type="entry name" value="HAD-like"/>
    <property type="match status" value="1"/>
</dbReference>
<evidence type="ECO:0000256" key="9">
    <source>
        <dbReference type="ARBA" id="ARBA00044968"/>
    </source>
</evidence>
<sequence>MKNKKTAFLFDLNGTVIDDMEYHAEAWHEILTNDLGADLTWEEVKKEMYGKNREVLNRIFGEGRFSDEEADKLSVQKEEYYQQAYKPHLKLINGLHDFLKQAAANGVKMAIASAAITDNIDFVVDNLAIRQYFDAVVSADDVTTSKPDPETFLKAAEKLQADPADCIVFEDAPKGVEAAQNAGMRCVVITTAHPKEDFEKYDNVIAYIADYTDAYITRFFSEQS</sequence>
<evidence type="ECO:0000256" key="7">
    <source>
        <dbReference type="ARBA" id="ARBA00023277"/>
    </source>
</evidence>
<dbReference type="InterPro" id="IPR036412">
    <property type="entry name" value="HAD-like_sf"/>
</dbReference>
<dbReference type="PANTHER" id="PTHR46193">
    <property type="entry name" value="6-PHOSPHOGLUCONATE PHOSPHATASE"/>
    <property type="match status" value="1"/>
</dbReference>
<dbReference type="NCBIfam" id="TIGR01549">
    <property type="entry name" value="HAD-SF-IA-v1"/>
    <property type="match status" value="1"/>
</dbReference>
<dbReference type="SFLD" id="SFLDS00003">
    <property type="entry name" value="Haloacid_Dehalogenase"/>
    <property type="match status" value="1"/>
</dbReference>
<keyword evidence="7" id="KW-0119">Carbohydrate metabolism</keyword>
<comment type="cofactor">
    <cofactor evidence="1">
        <name>Mg(2+)</name>
        <dbReference type="ChEBI" id="CHEBI:18420"/>
    </cofactor>
</comment>
<name>A0ABP8M2H2_9BACT</name>
<dbReference type="Proteomes" id="UP001500552">
    <property type="component" value="Unassembled WGS sequence"/>
</dbReference>
<comment type="catalytic activity">
    <reaction evidence="8">
        <text>beta-D-glucose 1-phosphate = beta-D-glucose 6-phosphate</text>
        <dbReference type="Rhea" id="RHEA:20113"/>
        <dbReference type="ChEBI" id="CHEBI:57684"/>
        <dbReference type="ChEBI" id="CHEBI:58247"/>
        <dbReference type="EC" id="5.4.2.6"/>
    </reaction>
</comment>
<dbReference type="InterPro" id="IPR023214">
    <property type="entry name" value="HAD_sf"/>
</dbReference>
<keyword evidence="12" id="KW-1185">Reference proteome</keyword>
<proteinExistence type="inferred from homology"/>
<protein>
    <recommendedName>
        <fullName evidence="10">Beta-phosphoglucomutase</fullName>
        <ecNumber evidence="9">5.4.2.6</ecNumber>
    </recommendedName>
</protein>
<keyword evidence="5" id="KW-0460">Magnesium</keyword>
<dbReference type="PRINTS" id="PR00413">
    <property type="entry name" value="HADHALOGNASE"/>
</dbReference>
<comment type="similarity">
    <text evidence="2">Belongs to the HAD-like hydrolase superfamily. CbbY/CbbZ/Gph/YieH family.</text>
</comment>
<evidence type="ECO:0000256" key="6">
    <source>
        <dbReference type="ARBA" id="ARBA00023235"/>
    </source>
</evidence>
<dbReference type="InterPro" id="IPR010976">
    <property type="entry name" value="B-phosphoglucomutase_hydrolase"/>
</dbReference>
<evidence type="ECO:0000256" key="4">
    <source>
        <dbReference type="ARBA" id="ARBA00022723"/>
    </source>
</evidence>
<dbReference type="NCBIfam" id="TIGR02009">
    <property type="entry name" value="PGMB-YQAB-SF"/>
    <property type="match status" value="1"/>
</dbReference>
<organism evidence="11 12">
    <name type="scientific">Pontibacter saemangeumensis</name>
    <dbReference type="NCBI Taxonomy" id="1084525"/>
    <lineage>
        <taxon>Bacteria</taxon>
        <taxon>Pseudomonadati</taxon>
        <taxon>Bacteroidota</taxon>
        <taxon>Cytophagia</taxon>
        <taxon>Cytophagales</taxon>
        <taxon>Hymenobacteraceae</taxon>
        <taxon>Pontibacter</taxon>
    </lineage>
</organism>
<keyword evidence="6" id="KW-0413">Isomerase</keyword>
<dbReference type="InterPro" id="IPR023198">
    <property type="entry name" value="PGP-like_dom2"/>
</dbReference>
<evidence type="ECO:0000256" key="8">
    <source>
        <dbReference type="ARBA" id="ARBA00044926"/>
    </source>
</evidence>
<evidence type="ECO:0000313" key="11">
    <source>
        <dbReference type="EMBL" id="GAA4441048.1"/>
    </source>
</evidence>
<evidence type="ECO:0000313" key="12">
    <source>
        <dbReference type="Proteomes" id="UP001500552"/>
    </source>
</evidence>
<dbReference type="InterPro" id="IPR041492">
    <property type="entry name" value="HAD_2"/>
</dbReference>
<dbReference type="InterPro" id="IPR051600">
    <property type="entry name" value="Beta-PGM-like"/>
</dbReference>
<dbReference type="EC" id="5.4.2.6" evidence="9"/>
<dbReference type="PANTHER" id="PTHR46193:SF18">
    <property type="entry name" value="HEXITOL PHOSPHATASE B"/>
    <property type="match status" value="1"/>
</dbReference>
<accession>A0ABP8M2H2</accession>
<dbReference type="Gene3D" id="1.10.150.240">
    <property type="entry name" value="Putative phosphatase, domain 2"/>
    <property type="match status" value="1"/>
</dbReference>
<dbReference type="GO" id="GO:0016787">
    <property type="term" value="F:hydrolase activity"/>
    <property type="evidence" value="ECO:0007669"/>
    <property type="project" value="UniProtKB-KW"/>
</dbReference>
<dbReference type="CDD" id="cd07505">
    <property type="entry name" value="HAD_BPGM-like"/>
    <property type="match status" value="1"/>
</dbReference>
<evidence type="ECO:0000256" key="2">
    <source>
        <dbReference type="ARBA" id="ARBA00006171"/>
    </source>
</evidence>
<dbReference type="Gene3D" id="3.40.50.1000">
    <property type="entry name" value="HAD superfamily/HAD-like"/>
    <property type="match status" value="1"/>
</dbReference>
<keyword evidence="11" id="KW-0378">Hydrolase</keyword>
<evidence type="ECO:0000256" key="3">
    <source>
        <dbReference type="ARBA" id="ARBA00022553"/>
    </source>
</evidence>
<dbReference type="EMBL" id="BAABHC010000029">
    <property type="protein sequence ID" value="GAA4441048.1"/>
    <property type="molecule type" value="Genomic_DNA"/>
</dbReference>
<comment type="caution">
    <text evidence="11">The sequence shown here is derived from an EMBL/GenBank/DDBJ whole genome shotgun (WGS) entry which is preliminary data.</text>
</comment>